<feature type="region of interest" description="Disordered" evidence="1">
    <location>
        <begin position="1411"/>
        <end position="1461"/>
    </location>
</feature>
<feature type="region of interest" description="Disordered" evidence="1">
    <location>
        <begin position="1246"/>
        <end position="1276"/>
    </location>
</feature>
<feature type="region of interest" description="Disordered" evidence="1">
    <location>
        <begin position="59"/>
        <end position="84"/>
    </location>
</feature>
<reference evidence="3" key="1">
    <citation type="journal article" date="2019" name="Sci. Rep.">
        <title>Draft genome of Tanacetum cinerariifolium, the natural source of mosquito coil.</title>
        <authorList>
            <person name="Yamashiro T."/>
            <person name="Shiraishi A."/>
            <person name="Satake H."/>
            <person name="Nakayama K."/>
        </authorList>
    </citation>
    <scope>NUCLEOTIDE SEQUENCE</scope>
</reference>
<name>A0A699GPM9_TANCI</name>
<feature type="compositionally biased region" description="Polar residues" evidence="1">
    <location>
        <begin position="70"/>
        <end position="84"/>
    </location>
</feature>
<comment type="caution">
    <text evidence="3">The sequence shown here is derived from an EMBL/GenBank/DDBJ whole genome shotgun (WGS) entry which is preliminary data.</text>
</comment>
<evidence type="ECO:0000313" key="3">
    <source>
        <dbReference type="EMBL" id="GEV68743.1"/>
    </source>
</evidence>
<gene>
    <name evidence="3" type="ORF">Tci_140720</name>
</gene>
<protein>
    <recommendedName>
        <fullName evidence="2">Reverse transcriptase Ty1/copia-type domain-containing protein</fullName>
    </recommendedName>
</protein>
<feature type="region of interest" description="Disordered" evidence="1">
    <location>
        <begin position="577"/>
        <end position="597"/>
    </location>
</feature>
<feature type="compositionally biased region" description="Low complexity" evidence="1">
    <location>
        <begin position="424"/>
        <end position="445"/>
    </location>
</feature>
<feature type="domain" description="Reverse transcriptase Ty1/copia-type" evidence="2">
    <location>
        <begin position="923"/>
        <end position="988"/>
    </location>
</feature>
<feature type="region of interest" description="Disordered" evidence="1">
    <location>
        <begin position="1158"/>
        <end position="1179"/>
    </location>
</feature>
<dbReference type="EMBL" id="BKCJ010031062">
    <property type="protein sequence ID" value="GEV68743.1"/>
    <property type="molecule type" value="Genomic_DNA"/>
</dbReference>
<accession>A0A699GPM9</accession>
<organism evidence="3">
    <name type="scientific">Tanacetum cinerariifolium</name>
    <name type="common">Dalmatian daisy</name>
    <name type="synonym">Chrysanthemum cinerariifolium</name>
    <dbReference type="NCBI Taxonomy" id="118510"/>
    <lineage>
        <taxon>Eukaryota</taxon>
        <taxon>Viridiplantae</taxon>
        <taxon>Streptophyta</taxon>
        <taxon>Embryophyta</taxon>
        <taxon>Tracheophyta</taxon>
        <taxon>Spermatophyta</taxon>
        <taxon>Magnoliopsida</taxon>
        <taxon>eudicotyledons</taxon>
        <taxon>Gunneridae</taxon>
        <taxon>Pentapetalae</taxon>
        <taxon>asterids</taxon>
        <taxon>campanulids</taxon>
        <taxon>Asterales</taxon>
        <taxon>Asteraceae</taxon>
        <taxon>Asteroideae</taxon>
        <taxon>Anthemideae</taxon>
        <taxon>Anthemidinae</taxon>
        <taxon>Tanacetum</taxon>
    </lineage>
</organism>
<dbReference type="InterPro" id="IPR013103">
    <property type="entry name" value="RVT_2"/>
</dbReference>
<sequence length="1652" mass="183925">MKAYSYGALNINDFIPQKEKDTTNFTLPCDIKSVCFENAFADLGASAVKIYLDWDPTTGSDNDSDDTSIHNEATNTQQQPNIQPHIITTVSNNNAKFPYLKKDEYEVWAMKMEYWITNNDMNIWKVIQNGNNMKRTGRDHDGRVIILPPTTTEEHIAVQRKSKSRTTLLQSIPADHMRKSMLKQEFSEFTIGKAEGFYKGFLRALPSSWSQVALTLKTKGGLEILYFDDLYYKLKTLKVDVKGYSTFSLSQTVGPSHSAFVSATSPSKKMSYGDKQQLAYEDLKQIEKLDLEKMDLKWQMAMLFVRVHKFEQKAGRKIDFDKKESARFNKKKTNHDSESDGVIAAKEFGMIAGCDSKDAIKEGAAKLYNLITRANLEEANTAGDAGEFSLMGVTSKFVPQAVLLRTGKIHILPNRLQPVPTGQPKVTPVPTGKPKVTPVPTGKPKAAPVPTGKPKVTLIPTGKPQVSTPIPTCRPNRPFPVSTDRGYSPSENSFSASEDEGIFDSGCSRSMTDTECLVLSKDFKLPNNSMVVLKVEESMNLRFLKEKPNVQGLGHEWYFDLDYLTDSLGYKHISANQSAGTQGATTNSVGTPDTDSDSVYDEQVIIVPFYPSLKIQQSKPKDTSGDTGDDSPFHFTDEIFQKELARLKDQEQRVTSDAESLGLGFSNHAKELRTPAGAKAVLPSYIPLSTGSVLVPTGSVPFPTGSIPVPAGDTLVSFDDVLVHTSSSNDSMFDGEPTTRFPCPSDLGNHDPSPGIFSSLSYDAKFGADLNNVASTVEVSLVTTKRINTIHPQSLIIGDPTSAVKTRSKVQQTLTGDSTFISFIFDQQRDNHTNFQYCLFSCFLSQVEPRSVAQVLEDPSWVDAMQEEIQQFKFQNVWVLVDLPAGKYAIGTKWILKNKQDARGIVVQNMARLNRGHPTVFSICLLYGFLVYQMDVKSAFPYGRIDKEVYVTQPKGFVDPQHPKKVYKVVKALYGLHQAPRAWYALTTNPIIFDSLVKRFWLMAKLMAPDLGPPAILATFDKTPYTITEDLVRSRLQLADDGGITDLPIAEIYSRMDYVTEGKLTFFKNKFSPQWRGMVSNIGNAKKFLMYPRLFQTILGIETRVTRQYKVLVFSSKFFANMRFNFAGHPMPLLPAMLLHAQAGLFTIVEDAPLGGNFHTSPPRSSHAPPVGQPSGGEEDPITLIALSSVVSNLVQKVKTLEVKLKTKKRKMVVSDSDHEDGYTQDVDLDTLRTLANVAVTVDSDIPSGSTSQIPAASPRVPIAGHSGSSGVPPGASDVLIGALTVPTDVPSCADPTEDRLGEEAAKRLYDEEMVQMERQRAEDNFLARMVALIRRKRQDLAAKLTQERQNRPMTQAQQKAYMRQYVKNQSSVVYTTRWTMAYVKSFTDEQLKQEFENIRKVQSNSQIQAFSQTLKRPGPVLEEPSAKRPKSPEAPTPSMPEVPISPDVSLPPSSHTRRKTLSRKHILNPKSTLLKLDLDAEAQSSINVVVNEDSDDEVTPAWSAVVGWEVLPTLFGETNALYRIDGSTKHFTTLRQILHMVDRQDLGDLQVLFDSYAAGKGFCVWQNKILWEIRSWRLYTLSNVHVLETVSGEVLSMFTDVSYPLSVKLMERMLMHKLDIDLDIVGNDMTTAEQLIQFIKNQLVAAQASFV</sequence>
<proteinExistence type="predicted"/>
<evidence type="ECO:0000256" key="1">
    <source>
        <dbReference type="SAM" id="MobiDB-lite"/>
    </source>
</evidence>
<feature type="compositionally biased region" description="Polar residues" evidence="1">
    <location>
        <begin position="577"/>
        <end position="593"/>
    </location>
</feature>
<dbReference type="Pfam" id="PF07727">
    <property type="entry name" value="RVT_2"/>
    <property type="match status" value="1"/>
</dbReference>
<feature type="region of interest" description="Disordered" evidence="1">
    <location>
        <begin position="415"/>
        <end position="501"/>
    </location>
</feature>
<evidence type="ECO:0000259" key="2">
    <source>
        <dbReference type="Pfam" id="PF07727"/>
    </source>
</evidence>